<evidence type="ECO:0000256" key="8">
    <source>
        <dbReference type="SAM" id="Phobius"/>
    </source>
</evidence>
<dbReference type="AlphaFoldDB" id="A0A811ND26"/>
<dbReference type="GO" id="GO:0016020">
    <property type="term" value="C:membrane"/>
    <property type="evidence" value="ECO:0007669"/>
    <property type="project" value="UniProtKB-SubCell"/>
</dbReference>
<feature type="chain" id="PRO_5032413973" description="Protein kinase domain-containing protein" evidence="9">
    <location>
        <begin position="26"/>
        <end position="691"/>
    </location>
</feature>
<comment type="caution">
    <text evidence="11">The sequence shown here is derived from an EMBL/GenBank/DDBJ whole genome shotgun (WGS) entry which is preliminary data.</text>
</comment>
<dbReference type="InterPro" id="IPR000719">
    <property type="entry name" value="Prot_kinase_dom"/>
</dbReference>
<evidence type="ECO:0000313" key="12">
    <source>
        <dbReference type="Proteomes" id="UP000604825"/>
    </source>
</evidence>
<protein>
    <recommendedName>
        <fullName evidence="10">Protein kinase domain-containing protein</fullName>
    </recommendedName>
</protein>
<evidence type="ECO:0000256" key="9">
    <source>
        <dbReference type="SAM" id="SignalP"/>
    </source>
</evidence>
<gene>
    <name evidence="11" type="ORF">NCGR_LOCUS17275</name>
</gene>
<comment type="subcellular location">
    <subcellularLocation>
        <location evidence="1">Membrane</location>
    </subcellularLocation>
</comment>
<evidence type="ECO:0000259" key="10">
    <source>
        <dbReference type="PROSITE" id="PS50011"/>
    </source>
</evidence>
<feature type="region of interest" description="Disordered" evidence="7">
    <location>
        <begin position="317"/>
        <end position="353"/>
    </location>
</feature>
<keyword evidence="5 8" id="KW-1133">Transmembrane helix</keyword>
<dbReference type="Pfam" id="PF07714">
    <property type="entry name" value="PK_Tyr_Ser-Thr"/>
    <property type="match status" value="1"/>
</dbReference>
<dbReference type="Proteomes" id="UP000604825">
    <property type="component" value="Unassembled WGS sequence"/>
</dbReference>
<dbReference type="PROSITE" id="PS51257">
    <property type="entry name" value="PROKAR_LIPOPROTEIN"/>
    <property type="match status" value="1"/>
</dbReference>
<feature type="compositionally biased region" description="Basic and acidic residues" evidence="7">
    <location>
        <begin position="265"/>
        <end position="277"/>
    </location>
</feature>
<dbReference type="GO" id="GO:0005524">
    <property type="term" value="F:ATP binding"/>
    <property type="evidence" value="ECO:0007669"/>
    <property type="project" value="InterPro"/>
</dbReference>
<dbReference type="Gene3D" id="3.30.200.20">
    <property type="entry name" value="Phosphorylase Kinase, domain 1"/>
    <property type="match status" value="1"/>
</dbReference>
<dbReference type="InterPro" id="IPR001245">
    <property type="entry name" value="Ser-Thr/Tyr_kinase_cat_dom"/>
</dbReference>
<evidence type="ECO:0000256" key="1">
    <source>
        <dbReference type="ARBA" id="ARBA00004370"/>
    </source>
</evidence>
<dbReference type="Gene3D" id="1.10.510.10">
    <property type="entry name" value="Transferase(Phosphotransferase) domain 1"/>
    <property type="match status" value="1"/>
</dbReference>
<dbReference type="InterPro" id="IPR011009">
    <property type="entry name" value="Kinase-like_dom_sf"/>
</dbReference>
<keyword evidence="6 8" id="KW-0472">Membrane</keyword>
<dbReference type="GO" id="GO:0004672">
    <property type="term" value="F:protein kinase activity"/>
    <property type="evidence" value="ECO:0007669"/>
    <property type="project" value="InterPro"/>
</dbReference>
<dbReference type="InterPro" id="IPR046959">
    <property type="entry name" value="PRK1-6/SRF4-like"/>
</dbReference>
<evidence type="ECO:0000256" key="4">
    <source>
        <dbReference type="ARBA" id="ARBA00022737"/>
    </source>
</evidence>
<evidence type="ECO:0000256" key="5">
    <source>
        <dbReference type="ARBA" id="ARBA00022989"/>
    </source>
</evidence>
<dbReference type="SUPFAM" id="SSF56112">
    <property type="entry name" value="Protein kinase-like (PK-like)"/>
    <property type="match status" value="1"/>
</dbReference>
<evidence type="ECO:0000256" key="2">
    <source>
        <dbReference type="ARBA" id="ARBA00022614"/>
    </source>
</evidence>
<dbReference type="InterPro" id="IPR032675">
    <property type="entry name" value="LRR_dom_sf"/>
</dbReference>
<keyword evidence="9" id="KW-0732">Signal</keyword>
<evidence type="ECO:0000256" key="6">
    <source>
        <dbReference type="ARBA" id="ARBA00023136"/>
    </source>
</evidence>
<evidence type="ECO:0000313" key="11">
    <source>
        <dbReference type="EMBL" id="CAD6225114.1"/>
    </source>
</evidence>
<dbReference type="EMBL" id="CAJGYO010000004">
    <property type="protein sequence ID" value="CAD6225114.1"/>
    <property type="molecule type" value="Genomic_DNA"/>
</dbReference>
<dbReference type="SUPFAM" id="SSF52058">
    <property type="entry name" value="L domain-like"/>
    <property type="match status" value="1"/>
</dbReference>
<dbReference type="Gene3D" id="3.80.10.10">
    <property type="entry name" value="Ribonuclease Inhibitor"/>
    <property type="match status" value="2"/>
</dbReference>
<feature type="transmembrane region" description="Helical" evidence="8">
    <location>
        <begin position="286"/>
        <end position="305"/>
    </location>
</feature>
<reference evidence="11" key="1">
    <citation type="submission" date="2020-10" db="EMBL/GenBank/DDBJ databases">
        <authorList>
            <person name="Han B."/>
            <person name="Lu T."/>
            <person name="Zhao Q."/>
            <person name="Huang X."/>
            <person name="Zhao Y."/>
        </authorList>
    </citation>
    <scope>NUCLEOTIDE SEQUENCE</scope>
</reference>
<dbReference type="OrthoDB" id="69842at2759"/>
<organism evidence="11 12">
    <name type="scientific">Miscanthus lutarioriparius</name>
    <dbReference type="NCBI Taxonomy" id="422564"/>
    <lineage>
        <taxon>Eukaryota</taxon>
        <taxon>Viridiplantae</taxon>
        <taxon>Streptophyta</taxon>
        <taxon>Embryophyta</taxon>
        <taxon>Tracheophyta</taxon>
        <taxon>Spermatophyta</taxon>
        <taxon>Magnoliopsida</taxon>
        <taxon>Liliopsida</taxon>
        <taxon>Poales</taxon>
        <taxon>Poaceae</taxon>
        <taxon>PACMAD clade</taxon>
        <taxon>Panicoideae</taxon>
        <taxon>Andropogonodae</taxon>
        <taxon>Andropogoneae</taxon>
        <taxon>Saccharinae</taxon>
        <taxon>Miscanthus</taxon>
    </lineage>
</organism>
<dbReference type="PANTHER" id="PTHR48007:SF79">
    <property type="entry name" value="(WILD MALAYSIAN BANANA) HYPOTHETICAL PROTEIN"/>
    <property type="match status" value="1"/>
</dbReference>
<evidence type="ECO:0000256" key="3">
    <source>
        <dbReference type="ARBA" id="ARBA00022692"/>
    </source>
</evidence>
<keyword evidence="4" id="KW-0677">Repeat</keyword>
<dbReference type="InterPro" id="IPR001611">
    <property type="entry name" value="Leu-rich_rpt"/>
</dbReference>
<sequence length="691" mass="72373">MAKALTALVAALVVLLACCPCRVRGDESPDVTASLVSFLTALAGDDGGQTAIRLGWNASISPCVPGNKISLWGKTVQCFDAGGNNGHIKRIDLDVQGLNGTIDAALLCAAPAVRVVNLYNNSLRGGLPEGISACSGLTHLNVSGNQLSGNLPPSVAQLKSLQVIEVSRNNFSGELPGDLSKLGLVRFLANDNHFNGTIPDFNLSNIQGPSFFDVSNNNLTGSIPKNATRFGQERFWPNAAGICGGTLFAPCPPPPPAPSSGSEADDGKGDDNDNGKDNKKRTARKIVMYLGYVLLGAAILAFVLYRICFKKKRSKLGLKSKSGGGRRGVYDSSRLTTATTTTTATTPSKTPAYSLPTSVEHSAAADAGGAPAASLVVLRRSGTASITSNAAAAAAKELRFEDLLKSPAELLGRGRFGSSYKVVVPGGAALAVKRVKDAAVDEEEFRRRMERVGLAKHPAVLPPLAFYCAMQEKLVVYEFQSNGSLTKLLHGSIENSQGPLDWPARLHIAAKVADGMVFMHTTLRGGGASSNSSSGEKAAADAPIAHGNLKASNVLFTAGMDPCISEYGITAPPSAGRDSAAAFRADVYAFGVLLLELLTGKATSAQGDGAELARWVTSVIREEWTAEVFDRALLAGSGVGSTEQRMVRLLQVAMRCVDASPGSAPPPTMREVASMINSIRDEDDRSFSLEA</sequence>
<keyword evidence="12" id="KW-1185">Reference proteome</keyword>
<dbReference type="FunFam" id="3.80.10.10:FF:000383">
    <property type="entry name" value="Leucine-rich repeat receptor protein kinase EMS1"/>
    <property type="match status" value="1"/>
</dbReference>
<dbReference type="PANTHER" id="PTHR48007">
    <property type="entry name" value="LEUCINE-RICH REPEAT RECEPTOR-LIKE PROTEIN KINASE PXC1"/>
    <property type="match status" value="1"/>
</dbReference>
<name>A0A811ND26_9POAL</name>
<proteinExistence type="predicted"/>
<keyword evidence="2" id="KW-0433">Leucine-rich repeat</keyword>
<feature type="domain" description="Protein kinase" evidence="10">
    <location>
        <begin position="405"/>
        <end position="691"/>
    </location>
</feature>
<dbReference type="PROSITE" id="PS50011">
    <property type="entry name" value="PROTEIN_KINASE_DOM"/>
    <property type="match status" value="1"/>
</dbReference>
<keyword evidence="3 8" id="KW-0812">Transmembrane</keyword>
<feature type="compositionally biased region" description="Low complexity" evidence="7">
    <location>
        <begin position="336"/>
        <end position="346"/>
    </location>
</feature>
<feature type="region of interest" description="Disordered" evidence="7">
    <location>
        <begin position="250"/>
        <end position="278"/>
    </location>
</feature>
<evidence type="ECO:0000256" key="7">
    <source>
        <dbReference type="SAM" id="MobiDB-lite"/>
    </source>
</evidence>
<dbReference type="Pfam" id="PF00560">
    <property type="entry name" value="LRR_1"/>
    <property type="match status" value="2"/>
</dbReference>
<feature type="signal peptide" evidence="9">
    <location>
        <begin position="1"/>
        <end position="25"/>
    </location>
</feature>
<accession>A0A811ND26</accession>